<feature type="compositionally biased region" description="Low complexity" evidence="9">
    <location>
        <begin position="150"/>
        <end position="169"/>
    </location>
</feature>
<keyword evidence="5" id="KW-0804">Transcription</keyword>
<dbReference type="EMBL" id="JACBAF010002161">
    <property type="protein sequence ID" value="KAF7165684.1"/>
    <property type="molecule type" value="Genomic_DNA"/>
</dbReference>
<evidence type="ECO:0000256" key="6">
    <source>
        <dbReference type="ARBA" id="ARBA00023230"/>
    </source>
</evidence>
<feature type="region of interest" description="Disordered" evidence="9">
    <location>
        <begin position="1"/>
        <end position="103"/>
    </location>
</feature>
<feature type="coiled-coil region" evidence="8">
    <location>
        <begin position="413"/>
        <end position="440"/>
    </location>
</feature>
<evidence type="ECO:0000256" key="3">
    <source>
        <dbReference type="ARBA" id="ARBA00023015"/>
    </source>
</evidence>
<evidence type="ECO:0000256" key="7">
    <source>
        <dbReference type="ARBA" id="ARBA00023242"/>
    </source>
</evidence>
<dbReference type="Pfam" id="PF07716">
    <property type="entry name" value="bZIP_2"/>
    <property type="match status" value="1"/>
</dbReference>
<dbReference type="GO" id="GO:0000981">
    <property type="term" value="F:DNA-binding transcription factor activity, RNA polymerase II-specific"/>
    <property type="evidence" value="ECO:0007669"/>
    <property type="project" value="InterPro"/>
</dbReference>
<dbReference type="GO" id="GO:0003677">
    <property type="term" value="F:DNA binding"/>
    <property type="evidence" value="ECO:0007669"/>
    <property type="project" value="UniProtKB-KW"/>
</dbReference>
<gene>
    <name evidence="11" type="ORF">CNMCM6106_001795</name>
</gene>
<name>A0A8H6Q4P4_9EURO</name>
<feature type="compositionally biased region" description="Polar residues" evidence="9">
    <location>
        <begin position="8"/>
        <end position="17"/>
    </location>
</feature>
<dbReference type="InterPro" id="IPR004827">
    <property type="entry name" value="bZIP"/>
</dbReference>
<evidence type="ECO:0000256" key="4">
    <source>
        <dbReference type="ARBA" id="ARBA00023125"/>
    </source>
</evidence>
<keyword evidence="4" id="KW-0238">DNA-binding</keyword>
<dbReference type="PANTHER" id="PTHR46714:SF6">
    <property type="entry name" value="TRANSCRIPTIONAL ACTIVATOR HAC1"/>
    <property type="match status" value="1"/>
</dbReference>
<dbReference type="CDD" id="cd14710">
    <property type="entry name" value="bZIP_HAC1-like"/>
    <property type="match status" value="1"/>
</dbReference>
<evidence type="ECO:0000256" key="9">
    <source>
        <dbReference type="SAM" id="MobiDB-lite"/>
    </source>
</evidence>
<dbReference type="FunFam" id="1.20.5.170:FF:000101">
    <property type="entry name" value="BZIP transcription factor HacA"/>
    <property type="match status" value="1"/>
</dbReference>
<dbReference type="GO" id="GO:0005634">
    <property type="term" value="C:nucleus"/>
    <property type="evidence" value="ECO:0007669"/>
    <property type="project" value="UniProtKB-SubCell"/>
</dbReference>
<protein>
    <recommendedName>
        <fullName evidence="10">BZIP domain-containing protein</fullName>
    </recommendedName>
</protein>
<feature type="region of interest" description="Disordered" evidence="9">
    <location>
        <begin position="146"/>
        <end position="169"/>
    </location>
</feature>
<evidence type="ECO:0000256" key="8">
    <source>
        <dbReference type="SAM" id="Coils"/>
    </source>
</evidence>
<organism evidence="11 12">
    <name type="scientific">Aspergillus hiratsukae</name>
    <dbReference type="NCBI Taxonomy" id="1194566"/>
    <lineage>
        <taxon>Eukaryota</taxon>
        <taxon>Fungi</taxon>
        <taxon>Dikarya</taxon>
        <taxon>Ascomycota</taxon>
        <taxon>Pezizomycotina</taxon>
        <taxon>Eurotiomycetes</taxon>
        <taxon>Eurotiomycetidae</taxon>
        <taxon>Eurotiales</taxon>
        <taxon>Aspergillaceae</taxon>
        <taxon>Aspergillus</taxon>
        <taxon>Aspergillus subgen. Fumigati</taxon>
    </lineage>
</organism>
<evidence type="ECO:0000256" key="2">
    <source>
        <dbReference type="ARBA" id="ARBA00007163"/>
    </source>
</evidence>
<keyword evidence="8" id="KW-0175">Coiled coil</keyword>
<dbReference type="Gene3D" id="1.20.5.170">
    <property type="match status" value="1"/>
</dbReference>
<accession>A0A8H6Q4P4</accession>
<dbReference type="InterPro" id="IPR046347">
    <property type="entry name" value="bZIP_sf"/>
</dbReference>
<proteinExistence type="inferred from homology"/>
<dbReference type="Gene3D" id="6.10.140.1230">
    <property type="match status" value="1"/>
</dbReference>
<evidence type="ECO:0000259" key="10">
    <source>
        <dbReference type="PROSITE" id="PS50217"/>
    </source>
</evidence>
<evidence type="ECO:0000256" key="5">
    <source>
        <dbReference type="ARBA" id="ARBA00023163"/>
    </source>
</evidence>
<evidence type="ECO:0000313" key="12">
    <source>
        <dbReference type="Proteomes" id="UP000662466"/>
    </source>
</evidence>
<dbReference type="PANTHER" id="PTHR46714">
    <property type="entry name" value="TRANSCRIPTIONAL ACTIVATOR HAC1"/>
    <property type="match status" value="1"/>
</dbReference>
<dbReference type="Proteomes" id="UP000662466">
    <property type="component" value="Unassembled WGS sequence"/>
</dbReference>
<dbReference type="PROSITE" id="PS00036">
    <property type="entry name" value="BZIP_BASIC"/>
    <property type="match status" value="1"/>
</dbReference>
<feature type="domain" description="BZIP" evidence="10">
    <location>
        <begin position="80"/>
        <end position="143"/>
    </location>
</feature>
<dbReference type="SMART" id="SM00338">
    <property type="entry name" value="BRLZ"/>
    <property type="match status" value="1"/>
</dbReference>
<keyword evidence="3" id="KW-0805">Transcription regulation</keyword>
<dbReference type="AlphaFoldDB" id="A0A8H6Q4P4"/>
<keyword evidence="7" id="KW-0539">Nucleus</keyword>
<feature type="compositionally biased region" description="Basic and acidic residues" evidence="9">
    <location>
        <begin position="574"/>
        <end position="588"/>
    </location>
</feature>
<dbReference type="InterPro" id="IPR044280">
    <property type="entry name" value="Hac1/HY5"/>
</dbReference>
<dbReference type="GO" id="GO:0045944">
    <property type="term" value="P:positive regulation of transcription by RNA polymerase II"/>
    <property type="evidence" value="ECO:0007669"/>
    <property type="project" value="InterPro"/>
</dbReference>
<feature type="region of interest" description="Disordered" evidence="9">
    <location>
        <begin position="574"/>
        <end position="597"/>
    </location>
</feature>
<dbReference type="PROSITE" id="PS50217">
    <property type="entry name" value="BZIP"/>
    <property type="match status" value="1"/>
</dbReference>
<reference evidence="11" key="1">
    <citation type="submission" date="2020-06" db="EMBL/GenBank/DDBJ databases">
        <title>Draft genome sequences of strains closely related to Aspergillus parafelis and Aspergillus hiratsukae.</title>
        <authorList>
            <person name="Dos Santos R.A.C."/>
            <person name="Rivero-Menendez O."/>
            <person name="Steenwyk J.L."/>
            <person name="Mead M.E."/>
            <person name="Goldman G.H."/>
            <person name="Alastruey-Izquierdo A."/>
            <person name="Rokas A."/>
        </authorList>
    </citation>
    <scope>NUCLEOTIDE SEQUENCE</scope>
    <source>
        <strain evidence="11">CNM-CM6106</strain>
    </source>
</reference>
<sequence>MEDDFSSVVESLASTPASDIPLLTVSPADTSLNASETKVEETKTEEKKPPKKRKSWGQELPIPKTNLPPRKRAKTEDEKEQRRIERVLRNRAAAQTSRERKRLEMEKLENEKIQMEQQNQFLLQRLSQMEAENNRLSQQLAQLAAEVRGSRSSTPKPASPATASPTLTPTLFKQEGDELPLERIPFPTPSINDYSPTLKPSSLAESPDVTQHPAAVLCDLQCQLADSKDLEVPSLSLTSALALNMTLQMTLQLLFLTMTSAAYSTVIHPLSQILRSLKTGSPLTFSTQEIYQHFHLILWLISTPSLSPSKASSRPTVFRLRLLTRLLACNPALARPLRDATGRALQLAVSENVSRGTWSAGDDAGRLNWESLLTLAWAIDRFERTRGRRQIQRGKMVRKDPIFEARTNVKLHSNRLKKEAARAEATFKSEKAKADKAMKNREFQIARIHAASAVREKRRQVTLRAEAARADVIINELKAAQSTRDTSRTLALASRGLDAASKSVNLETLVSHANNFLARSEDFKIASSAIEDVAQGVSMQEYGAEGETEVDRLMEQLADEAGVDMRLALDADAAPKEDVKVKEQKQTDPELEDGLGARLRALRAAS</sequence>
<keyword evidence="6" id="KW-0834">Unfolded protein response</keyword>
<evidence type="ECO:0000313" key="11">
    <source>
        <dbReference type="EMBL" id="KAF7165684.1"/>
    </source>
</evidence>
<evidence type="ECO:0000256" key="1">
    <source>
        <dbReference type="ARBA" id="ARBA00004123"/>
    </source>
</evidence>
<dbReference type="GO" id="GO:0006986">
    <property type="term" value="P:response to unfolded protein"/>
    <property type="evidence" value="ECO:0007669"/>
    <property type="project" value="UniProtKB-KW"/>
</dbReference>
<dbReference type="SUPFAM" id="SSF57959">
    <property type="entry name" value="Leucine zipper domain"/>
    <property type="match status" value="1"/>
</dbReference>
<feature type="compositionally biased region" description="Basic and acidic residues" evidence="9">
    <location>
        <begin position="74"/>
        <end position="88"/>
    </location>
</feature>
<comment type="subcellular location">
    <subcellularLocation>
        <location evidence="1">Nucleus</location>
    </subcellularLocation>
</comment>
<feature type="compositionally biased region" description="Basic and acidic residues" evidence="9">
    <location>
        <begin position="37"/>
        <end position="48"/>
    </location>
</feature>
<comment type="caution">
    <text evidence="11">The sequence shown here is derived from an EMBL/GenBank/DDBJ whole genome shotgun (WGS) entry which is preliminary data.</text>
</comment>
<comment type="similarity">
    <text evidence="2">Belongs to the bZIP family.</text>
</comment>